<accession>A0A6N8KY86</accession>
<protein>
    <submittedName>
        <fullName evidence="1">Uncharacterized protein</fullName>
    </submittedName>
</protein>
<dbReference type="Proteomes" id="UP000435036">
    <property type="component" value="Unassembled WGS sequence"/>
</dbReference>
<proteinExistence type="predicted"/>
<dbReference type="AlphaFoldDB" id="A0A6N8KY86"/>
<dbReference type="OrthoDB" id="2361182at2"/>
<dbReference type="EMBL" id="WSQA01000005">
    <property type="protein sequence ID" value="MVZ62066.1"/>
    <property type="molecule type" value="Genomic_DNA"/>
</dbReference>
<comment type="caution">
    <text evidence="1">The sequence shown here is derived from an EMBL/GenBank/DDBJ whole genome shotgun (WGS) entry which is preliminary data.</text>
</comment>
<sequence>MHSTNYYNSLITVAPDCKATYGIAPKENPDKLSIANYHFFLINQHAGEWDSDELIFQTYARRNDLLPTEYASAKAQFFAKGQACLRCSPLCKTHGWGIYSDAQGKITLIDSASEAYEKMLQDESIKKIPAMRSSKK</sequence>
<keyword evidence="2" id="KW-1185">Reference proteome</keyword>
<dbReference type="InterPro" id="IPR046155">
    <property type="entry name" value="DUF6157"/>
</dbReference>
<organism evidence="1 2">
    <name type="scientific">Sphingobacterium humi</name>
    <dbReference type="NCBI Taxonomy" id="1796905"/>
    <lineage>
        <taxon>Bacteria</taxon>
        <taxon>Pseudomonadati</taxon>
        <taxon>Bacteroidota</taxon>
        <taxon>Sphingobacteriia</taxon>
        <taxon>Sphingobacteriales</taxon>
        <taxon>Sphingobacteriaceae</taxon>
        <taxon>Sphingobacterium</taxon>
    </lineage>
</organism>
<gene>
    <name evidence="1" type="ORF">GQF63_08545</name>
</gene>
<evidence type="ECO:0000313" key="2">
    <source>
        <dbReference type="Proteomes" id="UP000435036"/>
    </source>
</evidence>
<dbReference type="Pfam" id="PF19654">
    <property type="entry name" value="DUF6157"/>
    <property type="match status" value="1"/>
</dbReference>
<dbReference type="RefSeq" id="WP_160368806.1">
    <property type="nucleotide sequence ID" value="NZ_WSQA01000005.1"/>
</dbReference>
<reference evidence="1 2" key="1">
    <citation type="submission" date="2019-12" db="EMBL/GenBank/DDBJ databases">
        <authorList>
            <person name="Dong K."/>
        </authorList>
    </citation>
    <scope>NUCLEOTIDE SEQUENCE [LARGE SCALE GENOMIC DNA]</scope>
    <source>
        <strain evidence="1 2">JCM 31225</strain>
    </source>
</reference>
<evidence type="ECO:0000313" key="1">
    <source>
        <dbReference type="EMBL" id="MVZ62066.1"/>
    </source>
</evidence>
<name>A0A6N8KY86_9SPHI</name>